<evidence type="ECO:0000313" key="3">
    <source>
        <dbReference type="Proteomes" id="UP000272560"/>
    </source>
</evidence>
<dbReference type="SUPFAM" id="SSF54975">
    <property type="entry name" value="Acylphosphatase/BLUF domain-like"/>
    <property type="match status" value="1"/>
</dbReference>
<accession>A0A3A5M660</accession>
<keyword evidence="3" id="KW-1185">Reference proteome</keyword>
<dbReference type="EMBL" id="QZVT01000018">
    <property type="protein sequence ID" value="RJT74899.1"/>
    <property type="molecule type" value="Genomic_DNA"/>
</dbReference>
<comment type="caution">
    <text evidence="2">The sequence shown here is derived from an EMBL/GenBank/DDBJ whole genome shotgun (WGS) entry which is preliminary data.</text>
</comment>
<reference evidence="2 3" key="1">
    <citation type="submission" date="2018-09" db="EMBL/GenBank/DDBJ databases">
        <title>Novel species of Arthrobacter.</title>
        <authorList>
            <person name="Liu Q."/>
            <person name="Xin Y.-H."/>
        </authorList>
    </citation>
    <scope>NUCLEOTIDE SEQUENCE [LARGE SCALE GENOMIC DNA]</scope>
    <source>
        <strain evidence="2 3">Hz2</strain>
    </source>
</reference>
<gene>
    <name evidence="2" type="ORF">D6T63_18300</name>
</gene>
<protein>
    <submittedName>
        <fullName evidence="2">BLUF domain-containing protein</fullName>
    </submittedName>
</protein>
<evidence type="ECO:0000259" key="1">
    <source>
        <dbReference type="PROSITE" id="PS50925"/>
    </source>
</evidence>
<dbReference type="InterPro" id="IPR036046">
    <property type="entry name" value="Acylphosphatase-like_dom_sf"/>
</dbReference>
<organism evidence="2 3">
    <name type="scientific">Arthrobacter cheniae</name>
    <dbReference type="NCBI Taxonomy" id="1258888"/>
    <lineage>
        <taxon>Bacteria</taxon>
        <taxon>Bacillati</taxon>
        <taxon>Actinomycetota</taxon>
        <taxon>Actinomycetes</taxon>
        <taxon>Micrococcales</taxon>
        <taxon>Micrococcaceae</taxon>
        <taxon>Arthrobacter</taxon>
    </lineage>
</organism>
<name>A0A3A5M660_9MICC</name>
<dbReference type="AlphaFoldDB" id="A0A3A5M660"/>
<sequence length="142" mass="16227">MLSVVYSSAATQSFSEADLAGLLTVSRRTNHSSHLTGLLLYRQGRFLQILEGPEGTVRDRMAIITADRRHTRLRVLIEETRNQRQFPDWTMGYEPISATMSDDVPGYEQTFADAEDDGNPASTIRVLRELIRWYQDRAIPLR</sequence>
<dbReference type="InterPro" id="IPR007024">
    <property type="entry name" value="BLUF_domain"/>
</dbReference>
<feature type="domain" description="BLUF" evidence="1">
    <location>
        <begin position="1"/>
        <end position="92"/>
    </location>
</feature>
<dbReference type="PROSITE" id="PS50925">
    <property type="entry name" value="BLUF"/>
    <property type="match status" value="1"/>
</dbReference>
<dbReference type="Proteomes" id="UP000272560">
    <property type="component" value="Unassembled WGS sequence"/>
</dbReference>
<dbReference type="OrthoDB" id="196105at2"/>
<dbReference type="Pfam" id="PF04940">
    <property type="entry name" value="BLUF"/>
    <property type="match status" value="1"/>
</dbReference>
<dbReference type="GO" id="GO:0009882">
    <property type="term" value="F:blue light photoreceptor activity"/>
    <property type="evidence" value="ECO:0007669"/>
    <property type="project" value="InterPro"/>
</dbReference>
<dbReference type="GO" id="GO:0071949">
    <property type="term" value="F:FAD binding"/>
    <property type="evidence" value="ECO:0007669"/>
    <property type="project" value="InterPro"/>
</dbReference>
<evidence type="ECO:0000313" key="2">
    <source>
        <dbReference type="EMBL" id="RJT74899.1"/>
    </source>
</evidence>
<proteinExistence type="predicted"/>
<dbReference type="Gene3D" id="3.30.70.100">
    <property type="match status" value="1"/>
</dbReference>
<dbReference type="SMART" id="SM01034">
    <property type="entry name" value="BLUF"/>
    <property type="match status" value="1"/>
</dbReference>